<dbReference type="AlphaFoldDB" id="A0AAD3SG75"/>
<name>A0AAD3SG75_NEPGR</name>
<dbReference type="EMBL" id="BSYO01000009">
    <property type="protein sequence ID" value="GMH10161.1"/>
    <property type="molecule type" value="Genomic_DNA"/>
</dbReference>
<reference evidence="2" key="1">
    <citation type="submission" date="2023-05" db="EMBL/GenBank/DDBJ databases">
        <title>Nepenthes gracilis genome sequencing.</title>
        <authorList>
            <person name="Fukushima K."/>
        </authorList>
    </citation>
    <scope>NUCLEOTIDE SEQUENCE</scope>
    <source>
        <strain evidence="2">SING2019-196</strain>
    </source>
</reference>
<evidence type="ECO:0000313" key="3">
    <source>
        <dbReference type="Proteomes" id="UP001279734"/>
    </source>
</evidence>
<proteinExistence type="predicted"/>
<sequence length="73" mass="8461">MKTLGFRRLNANPTVSERPGSSKEARHLATCLYARHEYRSVPFETFSLCRSFLRDQRHELYLIPASFLQKSGS</sequence>
<protein>
    <submittedName>
        <fullName evidence="2">Uncharacterized protein</fullName>
    </submittedName>
</protein>
<comment type="caution">
    <text evidence="2">The sequence shown here is derived from an EMBL/GenBank/DDBJ whole genome shotgun (WGS) entry which is preliminary data.</text>
</comment>
<accession>A0AAD3SG75</accession>
<gene>
    <name evidence="2" type="ORF">Nepgr_012002</name>
</gene>
<keyword evidence="3" id="KW-1185">Reference proteome</keyword>
<feature type="region of interest" description="Disordered" evidence="1">
    <location>
        <begin position="1"/>
        <end position="21"/>
    </location>
</feature>
<evidence type="ECO:0000313" key="2">
    <source>
        <dbReference type="EMBL" id="GMH10161.1"/>
    </source>
</evidence>
<dbReference type="Proteomes" id="UP001279734">
    <property type="component" value="Unassembled WGS sequence"/>
</dbReference>
<organism evidence="2 3">
    <name type="scientific">Nepenthes gracilis</name>
    <name type="common">Slender pitcher plant</name>
    <dbReference type="NCBI Taxonomy" id="150966"/>
    <lineage>
        <taxon>Eukaryota</taxon>
        <taxon>Viridiplantae</taxon>
        <taxon>Streptophyta</taxon>
        <taxon>Embryophyta</taxon>
        <taxon>Tracheophyta</taxon>
        <taxon>Spermatophyta</taxon>
        <taxon>Magnoliopsida</taxon>
        <taxon>eudicotyledons</taxon>
        <taxon>Gunneridae</taxon>
        <taxon>Pentapetalae</taxon>
        <taxon>Caryophyllales</taxon>
        <taxon>Nepenthaceae</taxon>
        <taxon>Nepenthes</taxon>
    </lineage>
</organism>
<evidence type="ECO:0000256" key="1">
    <source>
        <dbReference type="SAM" id="MobiDB-lite"/>
    </source>
</evidence>